<dbReference type="Proteomes" id="UP000029267">
    <property type="component" value="Unassembled WGS sequence"/>
</dbReference>
<dbReference type="SUPFAM" id="SSF49452">
    <property type="entry name" value="Starch-binding domain-like"/>
    <property type="match status" value="1"/>
</dbReference>
<comment type="caution">
    <text evidence="1">The sequence shown here is derived from an EMBL/GenBank/DDBJ whole genome shotgun (WGS) entry which is preliminary data.</text>
</comment>
<name>A0ABU6BKY3_9BACL</name>
<reference evidence="1 2" key="1">
    <citation type="journal article" date="2014" name="Genome Announc.">
        <title>Draft Genome Sequence of Geobacillus icigianus Strain G1w1T Isolated from Hot Springs in the Valley of Geysers, Kamchatka (Russian Federation).</title>
        <authorList>
            <person name="Bryanskaya A.V."/>
            <person name="Rozanov A.S."/>
            <person name="Logacheva M.D."/>
            <person name="Kotenko A.V."/>
            <person name="Peltek S.E."/>
        </authorList>
    </citation>
    <scope>NUCLEOTIDE SEQUENCE [LARGE SCALE GENOMIC DNA]</scope>
    <source>
        <strain evidence="1 2">G1w1</strain>
    </source>
</reference>
<evidence type="ECO:0000313" key="1">
    <source>
        <dbReference type="EMBL" id="MEB3752619.1"/>
    </source>
</evidence>
<evidence type="ECO:0000313" key="2">
    <source>
        <dbReference type="Proteomes" id="UP000029267"/>
    </source>
</evidence>
<dbReference type="Gene3D" id="2.60.40.1120">
    <property type="entry name" value="Carboxypeptidase-like, regulatory domain"/>
    <property type="match status" value="1"/>
</dbReference>
<keyword evidence="2" id="KW-1185">Reference proteome</keyword>
<evidence type="ECO:0008006" key="3">
    <source>
        <dbReference type="Google" id="ProtNLM"/>
    </source>
</evidence>
<sequence length="241" mass="25886">MRKLFGTFIIIAISLSLIITFSIKQVNAEEVNGGSVHGNISTIITFNQSQSTEVKDWFSESIEGAVNPELEPALEEAKQEGDVVKAEAIESAINEIQDSGSDSLFTQEGTATTLKANLPDVFVSFGNISTKTDANGNFDLNGIPEGEYLVTISKDGSVIYSQPVDIKQGDQQIDLELNVSGDAFYEGAEQMIEGNTTVEETAQASTTYYSTKPIGSYVGSKLGKMKIIANNNIVSNYSAVT</sequence>
<dbReference type="RefSeq" id="WP_324699533.1">
    <property type="nucleotide sequence ID" value="NZ_JPYA02000006.1"/>
</dbReference>
<protein>
    <recommendedName>
        <fullName evidence="3">Carboxypeptidase regulatory-like domain-containing protein</fullName>
    </recommendedName>
</protein>
<dbReference type="EMBL" id="JPYA02000006">
    <property type="protein sequence ID" value="MEB3752619.1"/>
    <property type="molecule type" value="Genomic_DNA"/>
</dbReference>
<gene>
    <name evidence="1" type="ORF">EP10_003534</name>
</gene>
<accession>A0ABU6BKY3</accession>
<organism evidence="1 2">
    <name type="scientific">Geobacillus icigianus</name>
    <dbReference type="NCBI Taxonomy" id="1430331"/>
    <lineage>
        <taxon>Bacteria</taxon>
        <taxon>Bacillati</taxon>
        <taxon>Bacillota</taxon>
        <taxon>Bacilli</taxon>
        <taxon>Bacillales</taxon>
        <taxon>Anoxybacillaceae</taxon>
        <taxon>Geobacillus</taxon>
    </lineage>
</organism>
<dbReference type="InterPro" id="IPR013784">
    <property type="entry name" value="Carb-bd-like_fold"/>
</dbReference>
<proteinExistence type="predicted"/>